<dbReference type="HOGENOM" id="CLU_1578260_0_0_1"/>
<proteinExistence type="predicted"/>
<reference evidence="2" key="1">
    <citation type="journal article" date="2014" name="Proc. Natl. Acad. Sci. U.S.A.">
        <title>Extensive sampling of basidiomycete genomes demonstrates inadequacy of the white-rot/brown-rot paradigm for wood decay fungi.</title>
        <authorList>
            <person name="Riley R."/>
            <person name="Salamov A.A."/>
            <person name="Brown D.W."/>
            <person name="Nagy L.G."/>
            <person name="Floudas D."/>
            <person name="Held B.W."/>
            <person name="Levasseur A."/>
            <person name="Lombard V."/>
            <person name="Morin E."/>
            <person name="Otillar R."/>
            <person name="Lindquist E.A."/>
            <person name="Sun H."/>
            <person name="LaButti K.M."/>
            <person name="Schmutz J."/>
            <person name="Jabbour D."/>
            <person name="Luo H."/>
            <person name="Baker S.E."/>
            <person name="Pisabarro A.G."/>
            <person name="Walton J.D."/>
            <person name="Blanchette R.A."/>
            <person name="Henrissat B."/>
            <person name="Martin F."/>
            <person name="Cullen D."/>
            <person name="Hibbett D.S."/>
            <person name="Grigoriev I.V."/>
        </authorList>
    </citation>
    <scope>NUCLEOTIDE SEQUENCE [LARGE SCALE GENOMIC DNA]</scope>
    <source>
        <strain evidence="2">FD-172 SS1</strain>
    </source>
</reference>
<sequence>MPELHLPDGRFSHYECDHINCTIAIDHPDINQTRRAPHAKCSVYGWCAPHAVACADRTELEAIDAAYITERERLRCTPLAFFPNNLPRASFLGPWDPLTQRNADEMDLTVLQTWRTNANMLYIMIDKPVRHRTTHSTLFYRGESHVGHDTRFTLFIQEQAKLLGVMSELDQLIADRQRYAITNIR</sequence>
<protein>
    <submittedName>
        <fullName evidence="1">Uncharacterized protein</fullName>
    </submittedName>
</protein>
<name>A0A067M562_BOTB1</name>
<dbReference type="EMBL" id="KL198117">
    <property type="protein sequence ID" value="KDQ07022.1"/>
    <property type="molecule type" value="Genomic_DNA"/>
</dbReference>
<organism evidence="1 2">
    <name type="scientific">Botryobasidium botryosum (strain FD-172 SS1)</name>
    <dbReference type="NCBI Taxonomy" id="930990"/>
    <lineage>
        <taxon>Eukaryota</taxon>
        <taxon>Fungi</taxon>
        <taxon>Dikarya</taxon>
        <taxon>Basidiomycota</taxon>
        <taxon>Agaricomycotina</taxon>
        <taxon>Agaricomycetes</taxon>
        <taxon>Cantharellales</taxon>
        <taxon>Botryobasidiaceae</taxon>
        <taxon>Botryobasidium</taxon>
    </lineage>
</organism>
<gene>
    <name evidence="1" type="ORF">BOTBODRAFT_39167</name>
</gene>
<evidence type="ECO:0000313" key="1">
    <source>
        <dbReference type="EMBL" id="KDQ07022.1"/>
    </source>
</evidence>
<dbReference type="AlphaFoldDB" id="A0A067M562"/>
<accession>A0A067M562</accession>
<dbReference type="InParanoid" id="A0A067M562"/>
<dbReference type="Proteomes" id="UP000027195">
    <property type="component" value="Unassembled WGS sequence"/>
</dbReference>
<keyword evidence="2" id="KW-1185">Reference proteome</keyword>
<evidence type="ECO:0000313" key="2">
    <source>
        <dbReference type="Proteomes" id="UP000027195"/>
    </source>
</evidence>